<dbReference type="Proteomes" id="UP000221165">
    <property type="component" value="Unassembled WGS sequence"/>
</dbReference>
<evidence type="ECO:0000313" key="1">
    <source>
        <dbReference type="EMBL" id="PHJ17925.1"/>
    </source>
</evidence>
<sequence>RRTPLTLLSSSCFLLNRRQRLRLAAQQQLRRAP</sequence>
<comment type="caution">
    <text evidence="1">The sequence shown here is derived from an EMBL/GenBank/DDBJ whole genome shotgun (WGS) entry which is preliminary data.</text>
</comment>
<reference evidence="1 2" key="1">
    <citation type="journal article" date="2017" name="Int. J. Parasitol.">
        <title>The genome of the protozoan parasite Cystoisospora suis and a reverse vaccinology approach to identify vaccine candidates.</title>
        <authorList>
            <person name="Palmieri N."/>
            <person name="Shrestha A."/>
            <person name="Ruttkowski B."/>
            <person name="Beck T."/>
            <person name="Vogl C."/>
            <person name="Tomley F."/>
            <person name="Blake D.P."/>
            <person name="Joachim A."/>
        </authorList>
    </citation>
    <scope>NUCLEOTIDE SEQUENCE [LARGE SCALE GENOMIC DNA]</scope>
    <source>
        <strain evidence="1 2">Wien I</strain>
    </source>
</reference>
<dbReference type="GeneID" id="94431596"/>
<protein>
    <submittedName>
        <fullName evidence="1">Uncharacterized protein</fullName>
    </submittedName>
</protein>
<dbReference type="VEuPathDB" id="ToxoDB:CSUI_008251"/>
<evidence type="ECO:0000313" key="2">
    <source>
        <dbReference type="Proteomes" id="UP000221165"/>
    </source>
</evidence>
<organism evidence="1 2">
    <name type="scientific">Cystoisospora suis</name>
    <dbReference type="NCBI Taxonomy" id="483139"/>
    <lineage>
        <taxon>Eukaryota</taxon>
        <taxon>Sar</taxon>
        <taxon>Alveolata</taxon>
        <taxon>Apicomplexa</taxon>
        <taxon>Conoidasida</taxon>
        <taxon>Coccidia</taxon>
        <taxon>Eucoccidiorida</taxon>
        <taxon>Eimeriorina</taxon>
        <taxon>Sarcocystidae</taxon>
        <taxon>Cystoisospora</taxon>
    </lineage>
</organism>
<gene>
    <name evidence="1" type="ORF">CSUI_008251</name>
</gene>
<keyword evidence="2" id="KW-1185">Reference proteome</keyword>
<dbReference type="EMBL" id="MIGC01004574">
    <property type="protein sequence ID" value="PHJ17925.1"/>
    <property type="molecule type" value="Genomic_DNA"/>
</dbReference>
<accession>A0A2C6KN42</accession>
<proteinExistence type="predicted"/>
<dbReference type="RefSeq" id="XP_067919639.1">
    <property type="nucleotide sequence ID" value="XM_068068385.1"/>
</dbReference>
<dbReference type="AlphaFoldDB" id="A0A2C6KN42"/>
<feature type="non-terminal residue" evidence="1">
    <location>
        <position position="1"/>
    </location>
</feature>
<name>A0A2C6KN42_9APIC</name>